<dbReference type="EMBL" id="MGFH01000078">
    <property type="protein sequence ID" value="OGM06155.1"/>
    <property type="molecule type" value="Genomic_DNA"/>
</dbReference>
<dbReference type="GO" id="GO:1901891">
    <property type="term" value="P:regulation of cell septum assembly"/>
    <property type="evidence" value="ECO:0007669"/>
    <property type="project" value="InterPro"/>
</dbReference>
<dbReference type="Pfam" id="PF03775">
    <property type="entry name" value="MinC_C"/>
    <property type="match status" value="1"/>
</dbReference>
<dbReference type="Proteomes" id="UP000178735">
    <property type="component" value="Unassembled WGS sequence"/>
</dbReference>
<dbReference type="PANTHER" id="PTHR34108:SF1">
    <property type="entry name" value="SEPTUM SITE-DETERMINING PROTEIN MINC"/>
    <property type="match status" value="1"/>
</dbReference>
<evidence type="ECO:0000256" key="2">
    <source>
        <dbReference type="ARBA" id="ARBA00023210"/>
    </source>
</evidence>
<dbReference type="SUPFAM" id="SSF63848">
    <property type="entry name" value="Cell-division inhibitor MinC, C-terminal domain"/>
    <property type="match status" value="1"/>
</dbReference>
<reference evidence="5 6" key="1">
    <citation type="journal article" date="2016" name="Nat. Commun.">
        <title>Thousands of microbial genomes shed light on interconnected biogeochemical processes in an aquifer system.</title>
        <authorList>
            <person name="Anantharaman K."/>
            <person name="Brown C.T."/>
            <person name="Hug L.A."/>
            <person name="Sharon I."/>
            <person name="Castelle C.J."/>
            <person name="Probst A.J."/>
            <person name="Thomas B.C."/>
            <person name="Singh A."/>
            <person name="Wilkins M.J."/>
            <person name="Karaoz U."/>
            <person name="Brodie E.L."/>
            <person name="Williams K.H."/>
            <person name="Hubbard S.S."/>
            <person name="Banfield J.F."/>
        </authorList>
    </citation>
    <scope>NUCLEOTIDE SEQUENCE [LARGE SCALE GENOMIC DNA]</scope>
</reference>
<accession>A0A1F7WVP0</accession>
<proteinExistence type="predicted"/>
<dbReference type="PANTHER" id="PTHR34108">
    <property type="entry name" value="SEPTUM SITE-DETERMINING PROTEIN MINC"/>
    <property type="match status" value="1"/>
</dbReference>
<feature type="domain" description="Septum formation inhibitor MinC C-terminal" evidence="4">
    <location>
        <begin position="116"/>
        <end position="211"/>
    </location>
</feature>
<keyword evidence="2" id="KW-0717">Septation</keyword>
<gene>
    <name evidence="5" type="ORF">A2008_04905</name>
</gene>
<dbReference type="GO" id="GO:0000917">
    <property type="term" value="P:division septum assembly"/>
    <property type="evidence" value="ECO:0007669"/>
    <property type="project" value="UniProtKB-KW"/>
</dbReference>
<evidence type="ECO:0000313" key="5">
    <source>
        <dbReference type="EMBL" id="OGM06155.1"/>
    </source>
</evidence>
<comment type="caution">
    <text evidence="5">The sequence shown here is derived from an EMBL/GenBank/DDBJ whole genome shotgun (WGS) entry which is preliminary data.</text>
</comment>
<organism evidence="5 6">
    <name type="scientific">Candidatus Wallbacteria bacterium GWC2_49_35</name>
    <dbReference type="NCBI Taxonomy" id="1817813"/>
    <lineage>
        <taxon>Bacteria</taxon>
        <taxon>Candidatus Walliibacteriota</taxon>
    </lineage>
</organism>
<evidence type="ECO:0000256" key="3">
    <source>
        <dbReference type="ARBA" id="ARBA00023306"/>
    </source>
</evidence>
<evidence type="ECO:0000259" key="4">
    <source>
        <dbReference type="Pfam" id="PF03775"/>
    </source>
</evidence>
<dbReference type="InterPro" id="IPR036145">
    <property type="entry name" value="MinC_C_sf"/>
</dbReference>
<dbReference type="STRING" id="1817813.A2008_04905"/>
<protein>
    <recommendedName>
        <fullName evidence="4">Septum formation inhibitor MinC C-terminal domain-containing protein</fullName>
    </recommendedName>
</protein>
<evidence type="ECO:0000313" key="6">
    <source>
        <dbReference type="Proteomes" id="UP000178735"/>
    </source>
</evidence>
<dbReference type="AlphaFoldDB" id="A0A1F7WVP0"/>
<dbReference type="InterPro" id="IPR016098">
    <property type="entry name" value="CAP/MinC_C"/>
</dbReference>
<sequence length="231" mass="24746">MLDRSAENNISVEEGNGCCVLRVGERILKRSLGTAICARISGHKGKSRFTDVSIDLLDRNLGADEVEKLKKYVQDHCKVTVRHIYSNTADISRKSSVETQNIAAEGWSESNNTLYMRSTVRCGQILSHAGSIVLAGGLNAGGLIEAAQSIVVLGELCGEARAGLSGGINSFIFAGAFSPVKVSIGGVSLTYSRIPERMLGSNVICSRHQNELILKERFVETPAKGCVSVGY</sequence>
<evidence type="ECO:0000256" key="1">
    <source>
        <dbReference type="ARBA" id="ARBA00022618"/>
    </source>
</evidence>
<name>A0A1F7WVP0_9BACT</name>
<dbReference type="InterPro" id="IPR005526">
    <property type="entry name" value="Septum_form_inhib_MinC_C"/>
</dbReference>
<keyword evidence="1" id="KW-0132">Cell division</keyword>
<dbReference type="InterPro" id="IPR013033">
    <property type="entry name" value="MinC"/>
</dbReference>
<keyword evidence="3" id="KW-0131">Cell cycle</keyword>
<dbReference type="Gene3D" id="2.160.20.70">
    <property type="match status" value="1"/>
</dbReference>
<dbReference type="GO" id="GO:0000902">
    <property type="term" value="P:cell morphogenesis"/>
    <property type="evidence" value="ECO:0007669"/>
    <property type="project" value="InterPro"/>
</dbReference>